<keyword evidence="2" id="KW-1185">Reference proteome</keyword>
<reference evidence="1 2" key="1">
    <citation type="submission" date="2018-10" db="EMBL/GenBank/DDBJ databases">
        <authorList>
            <person name="Li J."/>
        </authorList>
    </citation>
    <scope>NUCLEOTIDE SEQUENCE [LARGE SCALE GENOMIC DNA]</scope>
    <source>
        <strain evidence="1 2">IF 016277</strain>
    </source>
</reference>
<dbReference type="AlphaFoldDB" id="A0A3L7A238"/>
<dbReference type="Proteomes" id="UP000272503">
    <property type="component" value="Unassembled WGS sequence"/>
</dbReference>
<evidence type="ECO:0000313" key="2">
    <source>
        <dbReference type="Proteomes" id="UP000272503"/>
    </source>
</evidence>
<gene>
    <name evidence="1" type="ORF">D9V32_14060</name>
</gene>
<proteinExistence type="predicted"/>
<protein>
    <submittedName>
        <fullName evidence="1">Uncharacterized protein</fullName>
    </submittedName>
</protein>
<dbReference type="EMBL" id="RCUX01000013">
    <property type="protein sequence ID" value="RLP73651.1"/>
    <property type="molecule type" value="Genomic_DNA"/>
</dbReference>
<name>A0A3L7A238_9MICO</name>
<sequence length="84" mass="9297">MIGPTVCPWPYVGPWEATAADRELELFLQSRDPVAVVAERSVNFKGEEKRILDAKTRAVRAVPVGFLFTQNQIDAARVAAERGL</sequence>
<evidence type="ECO:0000313" key="1">
    <source>
        <dbReference type="EMBL" id="RLP73651.1"/>
    </source>
</evidence>
<accession>A0A3L7A238</accession>
<comment type="caution">
    <text evidence="1">The sequence shown here is derived from an EMBL/GenBank/DDBJ whole genome shotgun (WGS) entry which is preliminary data.</text>
</comment>
<organism evidence="1 2">
    <name type="scientific">Mycetocola tolaasinivorans</name>
    <dbReference type="NCBI Taxonomy" id="76635"/>
    <lineage>
        <taxon>Bacteria</taxon>
        <taxon>Bacillati</taxon>
        <taxon>Actinomycetota</taxon>
        <taxon>Actinomycetes</taxon>
        <taxon>Micrococcales</taxon>
        <taxon>Microbacteriaceae</taxon>
        <taxon>Mycetocola</taxon>
    </lineage>
</organism>